<dbReference type="Pfam" id="PF00324">
    <property type="entry name" value="AA_permease"/>
    <property type="match status" value="1"/>
</dbReference>
<feature type="transmembrane region" description="Helical" evidence="5">
    <location>
        <begin position="199"/>
        <end position="218"/>
    </location>
</feature>
<feature type="domain" description="Amino acid permease/ SLC12A" evidence="6">
    <location>
        <begin position="53"/>
        <end position="200"/>
    </location>
</feature>
<accession>A0A5M9K2U6</accession>
<dbReference type="VEuPathDB" id="FungiDB:MFRU_025g00440"/>
<dbReference type="GO" id="GO:0015171">
    <property type="term" value="F:amino acid transmembrane transporter activity"/>
    <property type="evidence" value="ECO:0007669"/>
    <property type="project" value="TreeGrafter"/>
</dbReference>
<evidence type="ECO:0000256" key="4">
    <source>
        <dbReference type="ARBA" id="ARBA00023136"/>
    </source>
</evidence>
<dbReference type="PANTHER" id="PTHR43341">
    <property type="entry name" value="AMINO ACID PERMEASE"/>
    <property type="match status" value="1"/>
</dbReference>
<protein>
    <recommendedName>
        <fullName evidence="6">Amino acid permease/ SLC12A domain-containing protein</fullName>
    </recommendedName>
</protein>
<name>A0A5M9K2U6_MONFR</name>
<keyword evidence="3 5" id="KW-1133">Transmembrane helix</keyword>
<keyword evidence="2 5" id="KW-0812">Transmembrane</keyword>
<evidence type="ECO:0000259" key="6">
    <source>
        <dbReference type="Pfam" id="PF00324"/>
    </source>
</evidence>
<evidence type="ECO:0000256" key="3">
    <source>
        <dbReference type="ARBA" id="ARBA00022989"/>
    </source>
</evidence>
<evidence type="ECO:0000313" key="8">
    <source>
        <dbReference type="Proteomes" id="UP000322873"/>
    </source>
</evidence>
<feature type="transmembrane region" description="Helical" evidence="5">
    <location>
        <begin position="239"/>
        <end position="259"/>
    </location>
</feature>
<comment type="subcellular location">
    <subcellularLocation>
        <location evidence="1">Membrane</location>
        <topology evidence="1">Multi-pass membrane protein</topology>
    </subcellularLocation>
</comment>
<gene>
    <name evidence="7" type="ORF">EYC84_003724</name>
</gene>
<keyword evidence="8" id="KW-1185">Reference proteome</keyword>
<feature type="transmembrane region" description="Helical" evidence="5">
    <location>
        <begin position="131"/>
        <end position="150"/>
    </location>
</feature>
<keyword evidence="4 5" id="KW-0472">Membrane</keyword>
<evidence type="ECO:0000256" key="5">
    <source>
        <dbReference type="SAM" id="Phobius"/>
    </source>
</evidence>
<sequence>MIALAGTIGTGLFLGSGKAIARAGPLGAFALVPLSGGIIRHAEYFVDPALLALVITCGGGPNGETYGFRYWHNPGPFVDYLGHTGVLGHFMGFWATFSNAVYAYSGVENFSLAAAETQSPRRNIPIAAKRIFFRVMLFYVLSIFMVGMIVPSDDKELLRPTGTAAQSPFVIAANNAGIKVVPSIINAVVLTSAWSAGNAVSALINWMIICGVYLRFYYGCKKQGIPRSNLPWKGPFQPYAAWIALFSFSLLLLTGGYSIFLKDHWDTETFISSYINIPLVLILYFGYKYRKDTGIVPLSDIPIQKFY</sequence>
<evidence type="ECO:0000256" key="2">
    <source>
        <dbReference type="ARBA" id="ARBA00022692"/>
    </source>
</evidence>
<dbReference type="Proteomes" id="UP000322873">
    <property type="component" value="Unassembled WGS sequence"/>
</dbReference>
<dbReference type="AlphaFoldDB" id="A0A5M9K2U6"/>
<comment type="caution">
    <text evidence="7">The sequence shown here is derived from an EMBL/GenBank/DDBJ whole genome shotgun (WGS) entry which is preliminary data.</text>
</comment>
<organism evidence="7 8">
    <name type="scientific">Monilinia fructicola</name>
    <name type="common">Brown rot fungus</name>
    <name type="synonym">Ciboria fructicola</name>
    <dbReference type="NCBI Taxonomy" id="38448"/>
    <lineage>
        <taxon>Eukaryota</taxon>
        <taxon>Fungi</taxon>
        <taxon>Dikarya</taxon>
        <taxon>Ascomycota</taxon>
        <taxon>Pezizomycotina</taxon>
        <taxon>Leotiomycetes</taxon>
        <taxon>Helotiales</taxon>
        <taxon>Sclerotiniaceae</taxon>
        <taxon>Monilinia</taxon>
    </lineage>
</organism>
<dbReference type="Gene3D" id="1.20.1740.10">
    <property type="entry name" value="Amino acid/polyamine transporter I"/>
    <property type="match status" value="1"/>
</dbReference>
<dbReference type="GO" id="GO:0016020">
    <property type="term" value="C:membrane"/>
    <property type="evidence" value="ECO:0007669"/>
    <property type="project" value="UniProtKB-SubCell"/>
</dbReference>
<dbReference type="InterPro" id="IPR004841">
    <property type="entry name" value="AA-permease/SLC12A_dom"/>
</dbReference>
<dbReference type="PANTHER" id="PTHR43341:SF18">
    <property type="entry name" value="AMINO ACID PERMEASE_ SLC12A DOMAIN-CONTAINING PROTEIN"/>
    <property type="match status" value="1"/>
</dbReference>
<dbReference type="EMBL" id="VICG01000004">
    <property type="protein sequence ID" value="KAA8573225.1"/>
    <property type="molecule type" value="Genomic_DNA"/>
</dbReference>
<reference evidence="7 8" key="1">
    <citation type="submission" date="2019-06" db="EMBL/GenBank/DDBJ databases">
        <title>Genome Sequence of the Brown Rot Fungal Pathogen Monilinia fructicola.</title>
        <authorList>
            <person name="De Miccolis Angelini R.M."/>
            <person name="Landi L."/>
            <person name="Abate D."/>
            <person name="Pollastro S."/>
            <person name="Romanazzi G."/>
            <person name="Faretra F."/>
        </authorList>
    </citation>
    <scope>NUCLEOTIDE SEQUENCE [LARGE SCALE GENOMIC DNA]</scope>
    <source>
        <strain evidence="7 8">Mfrc123</strain>
    </source>
</reference>
<dbReference type="InterPro" id="IPR050524">
    <property type="entry name" value="APC_YAT"/>
</dbReference>
<proteinExistence type="predicted"/>
<evidence type="ECO:0000256" key="1">
    <source>
        <dbReference type="ARBA" id="ARBA00004141"/>
    </source>
</evidence>
<evidence type="ECO:0000313" key="7">
    <source>
        <dbReference type="EMBL" id="KAA8573225.1"/>
    </source>
</evidence>
<feature type="transmembrane region" description="Helical" evidence="5">
    <location>
        <begin position="271"/>
        <end position="287"/>
    </location>
</feature>